<reference evidence="4 5" key="1">
    <citation type="submission" date="2018-11" db="EMBL/GenBank/DDBJ databases">
        <title>Cryobacterium sp. nov., isolated from rhizosphere soil of lettuce.</title>
        <authorList>
            <person name="Wang Y."/>
        </authorList>
    </citation>
    <scope>NUCLEOTIDE SEQUENCE [LARGE SCALE GENOMIC DNA]</scope>
    <source>
        <strain evidence="4 5">NEAU-85</strain>
    </source>
</reference>
<proteinExistence type="predicted"/>
<organism evidence="4 5">
    <name type="scientific">Cryobacterium tepidiphilum</name>
    <dbReference type="NCBI Taxonomy" id="2486026"/>
    <lineage>
        <taxon>Bacteria</taxon>
        <taxon>Bacillati</taxon>
        <taxon>Actinomycetota</taxon>
        <taxon>Actinomycetes</taxon>
        <taxon>Micrococcales</taxon>
        <taxon>Microbacteriaceae</taxon>
        <taxon>Cryobacterium</taxon>
    </lineage>
</organism>
<evidence type="ECO:0000256" key="2">
    <source>
        <dbReference type="ARBA" id="ARBA00023315"/>
    </source>
</evidence>
<dbReference type="PROSITE" id="PS51186">
    <property type="entry name" value="GNAT"/>
    <property type="match status" value="1"/>
</dbReference>
<keyword evidence="5" id="KW-1185">Reference proteome</keyword>
<evidence type="ECO:0000259" key="3">
    <source>
        <dbReference type="PROSITE" id="PS51186"/>
    </source>
</evidence>
<dbReference type="RefSeq" id="WP_123045713.1">
    <property type="nucleotide sequence ID" value="NZ_RDSR01000010.1"/>
</dbReference>
<name>A0A3M8LAF6_9MICO</name>
<protein>
    <submittedName>
        <fullName evidence="4">GNAT family N-acetyltransferase</fullName>
    </submittedName>
</protein>
<sequence>MPEFTPVSVTDAGALALLTQYFSDRESSFPSTQGTYRTTFPNPEQFVPPTGLFLLVSEDRGTGSTDAGDTVFVGCGGIRRLETGPGEPVRFEIKHLFLQPHVRGRRWGRVLLAELERRAREMGAEEVVLDTNSSLEAAGALYTRSGYVDVPPYNDNPNATNWYLKRLS</sequence>
<dbReference type="OrthoDB" id="3174517at2"/>
<evidence type="ECO:0000256" key="1">
    <source>
        <dbReference type="ARBA" id="ARBA00022679"/>
    </source>
</evidence>
<accession>A0A3M8LAF6</accession>
<dbReference type="PANTHER" id="PTHR43877">
    <property type="entry name" value="AMINOALKYLPHOSPHONATE N-ACETYLTRANSFERASE-RELATED-RELATED"/>
    <property type="match status" value="1"/>
</dbReference>
<dbReference type="InterPro" id="IPR016181">
    <property type="entry name" value="Acyl_CoA_acyltransferase"/>
</dbReference>
<dbReference type="InterPro" id="IPR050832">
    <property type="entry name" value="Bact_Acetyltransf"/>
</dbReference>
<evidence type="ECO:0000313" key="4">
    <source>
        <dbReference type="EMBL" id="RNE62483.1"/>
    </source>
</evidence>
<keyword evidence="2" id="KW-0012">Acyltransferase</keyword>
<dbReference type="InterPro" id="IPR000182">
    <property type="entry name" value="GNAT_dom"/>
</dbReference>
<dbReference type="PANTHER" id="PTHR43877:SF2">
    <property type="entry name" value="AMINOALKYLPHOSPHONATE N-ACETYLTRANSFERASE-RELATED"/>
    <property type="match status" value="1"/>
</dbReference>
<dbReference type="Gene3D" id="3.40.630.30">
    <property type="match status" value="1"/>
</dbReference>
<evidence type="ECO:0000313" key="5">
    <source>
        <dbReference type="Proteomes" id="UP000279859"/>
    </source>
</evidence>
<dbReference type="Pfam" id="PF00583">
    <property type="entry name" value="Acetyltransf_1"/>
    <property type="match status" value="1"/>
</dbReference>
<dbReference type="SUPFAM" id="SSF55729">
    <property type="entry name" value="Acyl-CoA N-acyltransferases (Nat)"/>
    <property type="match status" value="1"/>
</dbReference>
<dbReference type="AlphaFoldDB" id="A0A3M8LAF6"/>
<gene>
    <name evidence="4" type="ORF">EEJ31_07640</name>
</gene>
<feature type="domain" description="N-acetyltransferase" evidence="3">
    <location>
        <begin position="19"/>
        <end position="168"/>
    </location>
</feature>
<comment type="caution">
    <text evidence="4">The sequence shown here is derived from an EMBL/GenBank/DDBJ whole genome shotgun (WGS) entry which is preliminary data.</text>
</comment>
<dbReference type="GO" id="GO:0016747">
    <property type="term" value="F:acyltransferase activity, transferring groups other than amino-acyl groups"/>
    <property type="evidence" value="ECO:0007669"/>
    <property type="project" value="InterPro"/>
</dbReference>
<keyword evidence="1 4" id="KW-0808">Transferase</keyword>
<dbReference type="CDD" id="cd04301">
    <property type="entry name" value="NAT_SF"/>
    <property type="match status" value="1"/>
</dbReference>
<dbReference type="Proteomes" id="UP000279859">
    <property type="component" value="Unassembled WGS sequence"/>
</dbReference>
<dbReference type="EMBL" id="RDSR01000010">
    <property type="protein sequence ID" value="RNE62483.1"/>
    <property type="molecule type" value="Genomic_DNA"/>
</dbReference>